<dbReference type="InterPro" id="IPR052604">
    <property type="entry name" value="Mito_Tim_assembly_helper"/>
</dbReference>
<dbReference type="InterPro" id="IPR016694">
    <property type="entry name" value="UCP017292"/>
</dbReference>
<keyword evidence="1" id="KW-0479">Metal-binding</keyword>
<evidence type="ECO:0000313" key="6">
    <source>
        <dbReference type="Proteomes" id="UP001218246"/>
    </source>
</evidence>
<feature type="domain" description="CHY-type" evidence="4">
    <location>
        <begin position="8"/>
        <end position="85"/>
    </location>
</feature>
<dbReference type="PROSITE" id="PS51266">
    <property type="entry name" value="ZF_CHY"/>
    <property type="match status" value="1"/>
</dbReference>
<dbReference type="InterPro" id="IPR037274">
    <property type="entry name" value="Znf_CHY_sf"/>
</dbReference>
<dbReference type="Proteomes" id="UP001218246">
    <property type="component" value="Unassembled WGS sequence"/>
</dbReference>
<dbReference type="PANTHER" id="PTHR28082:SF1">
    <property type="entry name" value="HELPER OF TIM PROTEIN 13"/>
    <property type="match status" value="1"/>
</dbReference>
<dbReference type="InterPro" id="IPR008913">
    <property type="entry name" value="Znf_CHY"/>
</dbReference>
<sequence length="105" mass="12319">MITVYGPTVDQETRCVHYHSEKDIIAIRFKCCDKYYPCYECHDACEDHQRAVWPKAEWNEKAILCGVCQTELTINEYQSVTHCPTCKSAFNEGCKTHYHLYFATR</sequence>
<accession>A0ABT6H5Z8</accession>
<comment type="caution">
    <text evidence="5">The sequence shown here is derived from an EMBL/GenBank/DDBJ whole genome shotgun (WGS) entry which is preliminary data.</text>
</comment>
<dbReference type="PIRSF" id="PIRSF017292">
    <property type="entry name" value="UCP017292_Znf_CHY"/>
    <property type="match status" value="1"/>
</dbReference>
<reference evidence="5 6" key="1">
    <citation type="submission" date="2023-04" db="EMBL/GenBank/DDBJ databases">
        <title>Ectobacillus antri isolated from activated sludge.</title>
        <authorList>
            <person name="Yan P."/>
            <person name="Liu X."/>
        </authorList>
    </citation>
    <scope>NUCLEOTIDE SEQUENCE [LARGE SCALE GENOMIC DNA]</scope>
    <source>
        <strain evidence="5 6">C18H</strain>
    </source>
</reference>
<name>A0ABT6H5Z8_9BACI</name>
<dbReference type="RefSeq" id="WP_124566064.1">
    <property type="nucleotide sequence ID" value="NZ_JARRRY010000012.1"/>
</dbReference>
<organism evidence="5 6">
    <name type="scientific">Ectobacillus antri</name>
    <dbReference type="NCBI Taxonomy" id="2486280"/>
    <lineage>
        <taxon>Bacteria</taxon>
        <taxon>Bacillati</taxon>
        <taxon>Bacillota</taxon>
        <taxon>Bacilli</taxon>
        <taxon>Bacillales</taxon>
        <taxon>Bacillaceae</taxon>
        <taxon>Ectobacillus</taxon>
    </lineage>
</organism>
<keyword evidence="2" id="KW-0863">Zinc-finger</keyword>
<evidence type="ECO:0000256" key="1">
    <source>
        <dbReference type="ARBA" id="ARBA00022723"/>
    </source>
</evidence>
<evidence type="ECO:0000259" key="4">
    <source>
        <dbReference type="PROSITE" id="PS51266"/>
    </source>
</evidence>
<evidence type="ECO:0000313" key="5">
    <source>
        <dbReference type="EMBL" id="MDG5754771.1"/>
    </source>
</evidence>
<proteinExistence type="predicted"/>
<dbReference type="PANTHER" id="PTHR28082">
    <property type="entry name" value="ZINC FINGER PROTEIN"/>
    <property type="match status" value="1"/>
</dbReference>
<dbReference type="Pfam" id="PF05495">
    <property type="entry name" value="zf-CHY"/>
    <property type="match status" value="1"/>
</dbReference>
<evidence type="ECO:0000256" key="3">
    <source>
        <dbReference type="ARBA" id="ARBA00022833"/>
    </source>
</evidence>
<evidence type="ECO:0000256" key="2">
    <source>
        <dbReference type="ARBA" id="ARBA00022771"/>
    </source>
</evidence>
<dbReference type="EMBL" id="JARULN010000012">
    <property type="protein sequence ID" value="MDG5754771.1"/>
    <property type="molecule type" value="Genomic_DNA"/>
</dbReference>
<protein>
    <submittedName>
        <fullName evidence="5">CHY zinc finger protein</fullName>
    </submittedName>
</protein>
<dbReference type="SUPFAM" id="SSF161219">
    <property type="entry name" value="CHY zinc finger-like"/>
    <property type="match status" value="1"/>
</dbReference>
<keyword evidence="6" id="KW-1185">Reference proteome</keyword>
<gene>
    <name evidence="5" type="ORF">P6P90_12420</name>
</gene>
<keyword evidence="3" id="KW-0862">Zinc</keyword>